<evidence type="ECO:0000259" key="11">
    <source>
        <dbReference type="Pfam" id="PF25333"/>
    </source>
</evidence>
<dbReference type="GeneID" id="108990636"/>
<evidence type="ECO:0000256" key="4">
    <source>
        <dbReference type="ARBA" id="ARBA00012483"/>
    </source>
</evidence>
<keyword evidence="6" id="KW-0812">Transmembrane</keyword>
<dbReference type="GO" id="GO:0012505">
    <property type="term" value="C:endomembrane system"/>
    <property type="evidence" value="ECO:0007669"/>
    <property type="project" value="UniProtKB-SubCell"/>
</dbReference>
<evidence type="ECO:0000256" key="6">
    <source>
        <dbReference type="ARBA" id="ARBA00022692"/>
    </source>
</evidence>
<evidence type="ECO:0000313" key="12">
    <source>
        <dbReference type="Proteomes" id="UP000235220"/>
    </source>
</evidence>
<evidence type="ECO:0000256" key="5">
    <source>
        <dbReference type="ARBA" id="ARBA00022679"/>
    </source>
</evidence>
<evidence type="ECO:0000256" key="3">
    <source>
        <dbReference type="ARBA" id="ARBA00004906"/>
    </source>
</evidence>
<feature type="domain" description="DUF2921" evidence="11">
    <location>
        <begin position="64"/>
        <end position="247"/>
    </location>
</feature>
<keyword evidence="5" id="KW-0808">Transferase</keyword>
<sequence>MDSDSSSSSSPSLPKFQRKLSKSSKSPLAPLLSFLFLFIANIPTNTSLVQSLTTTSNSIPEISYTQHCNEVVPESTNSFPFSYSTSTSQFLLFRTGFFSGGDRIFNQTSTDSPKSLTFIPLHSKNTSSDGVFKVQATLNLRNPAMYPVFSNTTHRLLRQIRFRGPRRLPWRPVARFLLDGYWSESSGKLCMVGSFSTYVDPGKRNRFNAVLKLNYPINSSIYGSLIGGTLESSSNDKDDSNYFEPISIMGFKYSNHEYTFIEKENGSDCLSGYDGGENLSRNRTNRFVCPFPRGQTFSYSLEYGRHCGSGNCNPFGGSIRYLPNSMFYRGIWCWEGRKVQMLLSFRHSSYTGYDFPFDPNTTLIAEAEWDEKENRLCGVACRILNVTESWANASVGDCSIGLSLIFPPVVSLRNRSTIVGEIRSRKHVNDFGYFGKIGFQSSWARSIDVQGLKYEYTEIENARNYCAKRKIRSKGKTYPDGYSLDMRFDMSISNSTGKVATGYSTPLFVGDQLYLQQYYGHTVVLTAPSVTGPAAFHMNYSHSSMLNISYKMSFIPRPDFKFSVDTSSKAIDISAEGIYSRDTGLLCMIGCRHLGLTNQNLVRNDSLDCEIQINVQFPPLHAEHGEIVKGTIESKREKLDPLYFEPLQLSSNSITNTQAKASIWRMDLEITMVLISNTLACFFVGLQLFYMKRHPQVLPFISIVMAIVLTLGHMIPLLLNFEALFMGSHNQTNVFLGSGGWLEVNEVIVRVVTMVAFLLQLRLLQLTWSARQDDGSQKELWVSERKALYVALPMYIAGGLIAWSVHQWKKPYQRQLGKFLVPQRNVYKQHAPPFWEDIKSYAGLLLDGFLLPQILFNLFSNSGEKALASSFYIGTTIVRLLPHAYDLYRAHSSTWYLDSSYLYANHRMDFYSTAWDIIIPCGGLLFTVLVYLQQRFGGRCILPKRFRETSVYERVSVISNDEL</sequence>
<dbReference type="RefSeq" id="XP_018820196.2">
    <property type="nucleotide sequence ID" value="XM_018964651.2"/>
</dbReference>
<keyword evidence="8" id="KW-1133">Transmembrane helix</keyword>
<dbReference type="Gramene" id="Jr03_07330_p1">
    <property type="protein sequence ID" value="cds.Jr03_07330_p1"/>
    <property type="gene ID" value="Jr03_07330"/>
</dbReference>
<evidence type="ECO:0000259" key="10">
    <source>
        <dbReference type="Pfam" id="PF11145"/>
    </source>
</evidence>
<accession>A0A2I4ELC6</accession>
<feature type="domain" description="SWEET-like" evidence="10">
    <location>
        <begin position="658"/>
        <end position="946"/>
    </location>
</feature>
<organism evidence="12 13">
    <name type="scientific">Juglans regia</name>
    <name type="common">English walnut</name>
    <dbReference type="NCBI Taxonomy" id="51240"/>
    <lineage>
        <taxon>Eukaryota</taxon>
        <taxon>Viridiplantae</taxon>
        <taxon>Streptophyta</taxon>
        <taxon>Embryophyta</taxon>
        <taxon>Tracheophyta</taxon>
        <taxon>Spermatophyta</taxon>
        <taxon>Magnoliopsida</taxon>
        <taxon>eudicotyledons</taxon>
        <taxon>Gunneridae</taxon>
        <taxon>Pentapetalae</taxon>
        <taxon>rosids</taxon>
        <taxon>fabids</taxon>
        <taxon>Fagales</taxon>
        <taxon>Juglandaceae</taxon>
        <taxon>Juglans</taxon>
    </lineage>
</organism>
<dbReference type="Pfam" id="PF11145">
    <property type="entry name" value="DUF2921"/>
    <property type="match status" value="1"/>
</dbReference>
<dbReference type="PANTHER" id="PTHR33389">
    <property type="entry name" value="FAMILY PROTEIN, PUTATIVE (DUF2921)-RELATED"/>
    <property type="match status" value="1"/>
</dbReference>
<dbReference type="InterPro" id="IPR057425">
    <property type="entry name" value="DUF2921_N"/>
</dbReference>
<gene>
    <name evidence="13" type="primary">LOC108990636</name>
</gene>
<dbReference type="PANTHER" id="PTHR33389:SF22">
    <property type="entry name" value="FAMILY PROTEIN, PUTATIVE (DUF2921)-RELATED"/>
    <property type="match status" value="1"/>
</dbReference>
<dbReference type="Pfam" id="PF25333">
    <property type="entry name" value="DUF2921_N"/>
    <property type="match status" value="3"/>
</dbReference>
<comment type="subcellular location">
    <subcellularLocation>
        <location evidence="2">Endomembrane system</location>
        <topology evidence="2">Multi-pass membrane protein</topology>
    </subcellularLocation>
</comment>
<dbReference type="FunCoup" id="A0A2I4ELC6">
    <property type="interactions" value="2561"/>
</dbReference>
<evidence type="ECO:0000256" key="1">
    <source>
        <dbReference type="ARBA" id="ARBA00000900"/>
    </source>
</evidence>
<evidence type="ECO:0000256" key="9">
    <source>
        <dbReference type="ARBA" id="ARBA00023136"/>
    </source>
</evidence>
<evidence type="ECO:0000256" key="2">
    <source>
        <dbReference type="ARBA" id="ARBA00004127"/>
    </source>
</evidence>
<dbReference type="EC" id="2.3.2.27" evidence="4"/>
<dbReference type="OrthoDB" id="607498at2759"/>
<comment type="pathway">
    <text evidence="3">Protein modification; protein ubiquitination.</text>
</comment>
<reference evidence="13" key="1">
    <citation type="submission" date="2025-08" db="UniProtKB">
        <authorList>
            <consortium name="RefSeq"/>
        </authorList>
    </citation>
    <scope>IDENTIFICATION</scope>
    <source>
        <tissue evidence="13">Leaves</tissue>
    </source>
</reference>
<dbReference type="STRING" id="51240.A0A2I4ELC6"/>
<feature type="domain" description="DUF2921" evidence="11">
    <location>
        <begin position="296"/>
        <end position="437"/>
    </location>
</feature>
<dbReference type="GO" id="GO:0061630">
    <property type="term" value="F:ubiquitin protein ligase activity"/>
    <property type="evidence" value="ECO:0007669"/>
    <property type="project" value="UniProtKB-EC"/>
</dbReference>
<protein>
    <recommendedName>
        <fullName evidence="4">RING-type E3 ubiquitin transferase</fullName>
        <ecNumber evidence="4">2.3.2.27</ecNumber>
    </recommendedName>
</protein>
<evidence type="ECO:0000313" key="13">
    <source>
        <dbReference type="RefSeq" id="XP_018820196.2"/>
    </source>
</evidence>
<dbReference type="Proteomes" id="UP000235220">
    <property type="component" value="Chromosome 3"/>
</dbReference>
<dbReference type="InterPro" id="IPR021319">
    <property type="entry name" value="DUF2921"/>
</dbReference>
<feature type="domain" description="DUF2921" evidence="11">
    <location>
        <begin position="467"/>
        <end position="647"/>
    </location>
</feature>
<proteinExistence type="predicted"/>
<comment type="catalytic activity">
    <reaction evidence="1">
        <text>S-ubiquitinyl-[E2 ubiquitin-conjugating enzyme]-L-cysteine + [acceptor protein]-L-lysine = [E2 ubiquitin-conjugating enzyme]-L-cysteine + N(6)-ubiquitinyl-[acceptor protein]-L-lysine.</text>
        <dbReference type="EC" id="2.3.2.27"/>
    </reaction>
</comment>
<dbReference type="KEGG" id="jre:108990636"/>
<name>A0A2I4ELC6_JUGRE</name>
<keyword evidence="12" id="KW-1185">Reference proteome</keyword>
<dbReference type="AlphaFoldDB" id="A0A2I4ELC6"/>
<evidence type="ECO:0000256" key="8">
    <source>
        <dbReference type="ARBA" id="ARBA00022989"/>
    </source>
</evidence>
<keyword evidence="7" id="KW-0833">Ubl conjugation pathway</keyword>
<evidence type="ECO:0000256" key="7">
    <source>
        <dbReference type="ARBA" id="ARBA00022786"/>
    </source>
</evidence>
<keyword evidence="9" id="KW-0472">Membrane</keyword>